<feature type="region of interest" description="Disordered" evidence="1">
    <location>
        <begin position="360"/>
        <end position="432"/>
    </location>
</feature>
<dbReference type="Proteomes" id="UP000515154">
    <property type="component" value="Unplaced"/>
</dbReference>
<dbReference type="AlphaFoldDB" id="A0A7E6EML8"/>
<feature type="compositionally biased region" description="Basic and acidic residues" evidence="1">
    <location>
        <begin position="405"/>
        <end position="415"/>
    </location>
</feature>
<protein>
    <submittedName>
        <fullName evidence="3">Uncharacterized protein DDB_G0283697-like</fullName>
    </submittedName>
</protein>
<name>A0A7E6EML8_9MOLL</name>
<feature type="compositionally biased region" description="Polar residues" evidence="1">
    <location>
        <begin position="238"/>
        <end position="248"/>
    </location>
</feature>
<sequence>MGNASDGTYFCAVLYSQTSSIKGNIRRVNRKPPGDLAAHFIDENVTNPEESKPDVTGISQYWEVNDPAKKKDIKTEQVKKIGPEKNLENASKSQPDETPGSSKNVKDVAKSKKDKKYEDKQSVDPAKKKDIKTDQVQKIGPEKNLDNAAKSQPDETPASSKNVKEKVKDSKKHASKVNTENVEKTSKVKPSKVIEEKTEKDQKKKKSMKEKETKINKIPKDDQKPEIKVSIKAEAEKVSQSNKVTQNLKEVETKEKEDSKGNRKIQLSRAKSVGVNPDLNLVDEEVFTAKHKRRESENQVKNSNFIEILCEDISLSSVDENKEEKKLSKFMLKHRGKLEMKVSSDCQKLPLFPEMDFVITGDSSSNLDENKQENIVLRDKNKKKYDSKSSSKSENVPKNKQSSIKVDKNFKEQRTKSTKQVQHSSRSECQNK</sequence>
<feature type="region of interest" description="Disordered" evidence="1">
    <location>
        <begin position="40"/>
        <end position="271"/>
    </location>
</feature>
<feature type="compositionally biased region" description="Basic and acidic residues" evidence="1">
    <location>
        <begin position="181"/>
        <end position="202"/>
    </location>
</feature>
<feature type="compositionally biased region" description="Basic and acidic residues" evidence="1">
    <location>
        <begin position="368"/>
        <end position="397"/>
    </location>
</feature>
<reference evidence="3" key="1">
    <citation type="submission" date="2025-08" db="UniProtKB">
        <authorList>
            <consortium name="RefSeq"/>
        </authorList>
    </citation>
    <scope>IDENTIFICATION</scope>
</reference>
<feature type="compositionally biased region" description="Basic and acidic residues" evidence="1">
    <location>
        <begin position="104"/>
        <end position="145"/>
    </location>
</feature>
<organism evidence="2 3">
    <name type="scientific">Octopus sinensis</name>
    <name type="common">East Asian common octopus</name>
    <dbReference type="NCBI Taxonomy" id="2607531"/>
    <lineage>
        <taxon>Eukaryota</taxon>
        <taxon>Metazoa</taxon>
        <taxon>Spiralia</taxon>
        <taxon>Lophotrochozoa</taxon>
        <taxon>Mollusca</taxon>
        <taxon>Cephalopoda</taxon>
        <taxon>Coleoidea</taxon>
        <taxon>Octopodiformes</taxon>
        <taxon>Octopoda</taxon>
        <taxon>Incirrata</taxon>
        <taxon>Octopodidae</taxon>
        <taxon>Octopus</taxon>
    </lineage>
</organism>
<evidence type="ECO:0000256" key="1">
    <source>
        <dbReference type="SAM" id="MobiDB-lite"/>
    </source>
</evidence>
<feature type="compositionally biased region" description="Basic and acidic residues" evidence="1">
    <location>
        <begin position="209"/>
        <end position="237"/>
    </location>
</feature>
<dbReference type="RefSeq" id="XP_036356210.1">
    <property type="nucleotide sequence ID" value="XM_036500317.1"/>
</dbReference>
<gene>
    <name evidence="3" type="primary">LOC115232278</name>
</gene>
<evidence type="ECO:0000313" key="3">
    <source>
        <dbReference type="RefSeq" id="XP_036356210.1"/>
    </source>
</evidence>
<feature type="compositionally biased region" description="Basic and acidic residues" evidence="1">
    <location>
        <begin position="249"/>
        <end position="261"/>
    </location>
</feature>
<keyword evidence="2" id="KW-1185">Reference proteome</keyword>
<proteinExistence type="predicted"/>
<evidence type="ECO:0000313" key="2">
    <source>
        <dbReference type="Proteomes" id="UP000515154"/>
    </source>
</evidence>
<dbReference type="KEGG" id="osn:115232278"/>
<accession>A0A7E6EML8</accession>
<feature type="compositionally biased region" description="Basic and acidic residues" evidence="1">
    <location>
        <begin position="66"/>
        <end position="87"/>
    </location>
</feature>